<dbReference type="EMBL" id="JAHRIO010063421">
    <property type="protein sequence ID" value="MEQ2179623.1"/>
    <property type="molecule type" value="Genomic_DNA"/>
</dbReference>
<evidence type="ECO:0000313" key="2">
    <source>
        <dbReference type="EMBL" id="MEQ2179623.1"/>
    </source>
</evidence>
<gene>
    <name evidence="2" type="ORF">GOODEAATRI_027000</name>
</gene>
<feature type="transmembrane region" description="Helical" evidence="1">
    <location>
        <begin position="34"/>
        <end position="53"/>
    </location>
</feature>
<keyword evidence="1" id="KW-0472">Membrane</keyword>
<protein>
    <submittedName>
        <fullName evidence="2">Uncharacterized protein</fullName>
    </submittedName>
</protein>
<comment type="caution">
    <text evidence="2">The sequence shown here is derived from an EMBL/GenBank/DDBJ whole genome shotgun (WGS) entry which is preliminary data.</text>
</comment>
<sequence length="106" mass="11945">MVSLALLKRKKKTSGCIPTLFHSSRFLSSRIIQLAPPAVLNNTGIFFFLLWLITQTGCHNCLCVSLCSWFFLVSPEELCWWAQVIISHGVLKELLNKHSSPDGPRC</sequence>
<dbReference type="Proteomes" id="UP001476798">
    <property type="component" value="Unassembled WGS sequence"/>
</dbReference>
<organism evidence="2 3">
    <name type="scientific">Goodea atripinnis</name>
    <dbReference type="NCBI Taxonomy" id="208336"/>
    <lineage>
        <taxon>Eukaryota</taxon>
        <taxon>Metazoa</taxon>
        <taxon>Chordata</taxon>
        <taxon>Craniata</taxon>
        <taxon>Vertebrata</taxon>
        <taxon>Euteleostomi</taxon>
        <taxon>Actinopterygii</taxon>
        <taxon>Neopterygii</taxon>
        <taxon>Teleostei</taxon>
        <taxon>Neoteleostei</taxon>
        <taxon>Acanthomorphata</taxon>
        <taxon>Ovalentaria</taxon>
        <taxon>Atherinomorphae</taxon>
        <taxon>Cyprinodontiformes</taxon>
        <taxon>Goodeidae</taxon>
        <taxon>Goodea</taxon>
    </lineage>
</organism>
<keyword evidence="3" id="KW-1185">Reference proteome</keyword>
<evidence type="ECO:0000256" key="1">
    <source>
        <dbReference type="SAM" id="Phobius"/>
    </source>
</evidence>
<keyword evidence="1" id="KW-1133">Transmembrane helix</keyword>
<proteinExistence type="predicted"/>
<reference evidence="2 3" key="1">
    <citation type="submission" date="2021-06" db="EMBL/GenBank/DDBJ databases">
        <authorList>
            <person name="Palmer J.M."/>
        </authorList>
    </citation>
    <scope>NUCLEOTIDE SEQUENCE [LARGE SCALE GENOMIC DNA]</scope>
    <source>
        <strain evidence="2 3">GA_2019</strain>
        <tissue evidence="2">Muscle</tissue>
    </source>
</reference>
<name>A0ABV0P862_9TELE</name>
<keyword evidence="1" id="KW-0812">Transmembrane</keyword>
<accession>A0ABV0P862</accession>
<evidence type="ECO:0000313" key="3">
    <source>
        <dbReference type="Proteomes" id="UP001476798"/>
    </source>
</evidence>